<dbReference type="InterPro" id="IPR001254">
    <property type="entry name" value="Trypsin_dom"/>
</dbReference>
<proteinExistence type="predicted"/>
<dbReference type="Gene3D" id="2.40.10.10">
    <property type="entry name" value="Trypsin-like serine proteases"/>
    <property type="match status" value="1"/>
</dbReference>
<dbReference type="Proteomes" id="UP000005408">
    <property type="component" value="Unassembled WGS sequence"/>
</dbReference>
<dbReference type="InterPro" id="IPR043504">
    <property type="entry name" value="Peptidase_S1_PA_chymotrypsin"/>
</dbReference>
<evidence type="ECO:0000256" key="5">
    <source>
        <dbReference type="RuleBase" id="RU363034"/>
    </source>
</evidence>
<dbReference type="SMART" id="SM00020">
    <property type="entry name" value="Tryp_SPc"/>
    <property type="match status" value="1"/>
</dbReference>
<evidence type="ECO:0000256" key="1">
    <source>
        <dbReference type="ARBA" id="ARBA00022670"/>
    </source>
</evidence>
<dbReference type="AlphaFoldDB" id="A0A8W8LJA0"/>
<evidence type="ECO:0000313" key="8">
    <source>
        <dbReference type="Proteomes" id="UP000005408"/>
    </source>
</evidence>
<keyword evidence="8" id="KW-1185">Reference proteome</keyword>
<protein>
    <recommendedName>
        <fullName evidence="6">Peptidase S1 domain-containing protein</fullName>
    </recommendedName>
</protein>
<sequence>MIYITEKYNSLCTYFKTVLPQTYSSCGHPVKNPIHYHSDHFDRVIGGEEARMGSLPWMVMLTENGAQVCGGSVITDRLVLTAAHCFEDPESLDPRRWLAYVGKHHLRYQDLTEQKHTINQIVMHEGYDKDTARNDIAILILNERVMFNSFVMPICLPGFSLSSLLNHHSHSNHVYGIVAGWGDTREDNPRFVLNQVSLPILNDRVCGAHNWYGSEFLPQTTFCAGYEQGGKDACLGDSGGPFIVKNHNGLWVQVGITSWGYDCAQPRAPGIYIDVTMYMPWITQKAQKFNIYIPYLAT</sequence>
<dbReference type="FunFam" id="2.40.10.10:FF:000003">
    <property type="entry name" value="Transmembrane serine protease 3"/>
    <property type="match status" value="1"/>
</dbReference>
<dbReference type="PROSITE" id="PS00134">
    <property type="entry name" value="TRYPSIN_HIS"/>
    <property type="match status" value="1"/>
</dbReference>
<reference evidence="7" key="1">
    <citation type="submission" date="2022-08" db="UniProtKB">
        <authorList>
            <consortium name="EnsemblMetazoa"/>
        </authorList>
    </citation>
    <scope>IDENTIFICATION</scope>
    <source>
        <strain evidence="7">05x7-T-G4-1.051#20</strain>
    </source>
</reference>
<dbReference type="InterPro" id="IPR001314">
    <property type="entry name" value="Peptidase_S1A"/>
</dbReference>
<dbReference type="InterPro" id="IPR018114">
    <property type="entry name" value="TRYPSIN_HIS"/>
</dbReference>
<evidence type="ECO:0000259" key="6">
    <source>
        <dbReference type="PROSITE" id="PS50240"/>
    </source>
</evidence>
<feature type="domain" description="Peptidase S1" evidence="6">
    <location>
        <begin position="44"/>
        <end position="287"/>
    </location>
</feature>
<dbReference type="PROSITE" id="PS00135">
    <property type="entry name" value="TRYPSIN_SER"/>
    <property type="match status" value="1"/>
</dbReference>
<dbReference type="CDD" id="cd00190">
    <property type="entry name" value="Tryp_SPc"/>
    <property type="match status" value="1"/>
</dbReference>
<keyword evidence="3 5" id="KW-0720">Serine protease</keyword>
<dbReference type="PRINTS" id="PR00722">
    <property type="entry name" value="CHYMOTRYPSIN"/>
</dbReference>
<dbReference type="PROSITE" id="PS50240">
    <property type="entry name" value="TRYPSIN_DOM"/>
    <property type="match status" value="1"/>
</dbReference>
<dbReference type="SUPFAM" id="SSF50494">
    <property type="entry name" value="Trypsin-like serine proteases"/>
    <property type="match status" value="1"/>
</dbReference>
<keyword evidence="4" id="KW-1015">Disulfide bond</keyword>
<dbReference type="PANTHER" id="PTHR24252:SF7">
    <property type="entry name" value="HYALIN"/>
    <property type="match status" value="1"/>
</dbReference>
<keyword evidence="2 5" id="KW-0378">Hydrolase</keyword>
<evidence type="ECO:0000256" key="2">
    <source>
        <dbReference type="ARBA" id="ARBA00022801"/>
    </source>
</evidence>
<evidence type="ECO:0000256" key="3">
    <source>
        <dbReference type="ARBA" id="ARBA00022825"/>
    </source>
</evidence>
<dbReference type="Pfam" id="PF00089">
    <property type="entry name" value="Trypsin"/>
    <property type="match status" value="1"/>
</dbReference>
<dbReference type="InterPro" id="IPR009003">
    <property type="entry name" value="Peptidase_S1_PA"/>
</dbReference>
<dbReference type="GO" id="GO:0004252">
    <property type="term" value="F:serine-type endopeptidase activity"/>
    <property type="evidence" value="ECO:0007669"/>
    <property type="project" value="InterPro"/>
</dbReference>
<evidence type="ECO:0000313" key="7">
    <source>
        <dbReference type="EnsemblMetazoa" id="G2776.3:cds"/>
    </source>
</evidence>
<accession>A0A8W8LJA0</accession>
<organism evidence="7 8">
    <name type="scientific">Magallana gigas</name>
    <name type="common">Pacific oyster</name>
    <name type="synonym">Crassostrea gigas</name>
    <dbReference type="NCBI Taxonomy" id="29159"/>
    <lineage>
        <taxon>Eukaryota</taxon>
        <taxon>Metazoa</taxon>
        <taxon>Spiralia</taxon>
        <taxon>Lophotrochozoa</taxon>
        <taxon>Mollusca</taxon>
        <taxon>Bivalvia</taxon>
        <taxon>Autobranchia</taxon>
        <taxon>Pteriomorphia</taxon>
        <taxon>Ostreida</taxon>
        <taxon>Ostreoidea</taxon>
        <taxon>Ostreidae</taxon>
        <taxon>Magallana</taxon>
    </lineage>
</organism>
<dbReference type="EnsemblMetazoa" id="G2776.3">
    <property type="protein sequence ID" value="G2776.3:cds"/>
    <property type="gene ID" value="G2776"/>
</dbReference>
<keyword evidence="1 5" id="KW-0645">Protease</keyword>
<name>A0A8W8LJA0_MAGGI</name>
<evidence type="ECO:0000256" key="4">
    <source>
        <dbReference type="ARBA" id="ARBA00023157"/>
    </source>
</evidence>
<dbReference type="GO" id="GO:0006508">
    <property type="term" value="P:proteolysis"/>
    <property type="evidence" value="ECO:0007669"/>
    <property type="project" value="UniProtKB-KW"/>
</dbReference>
<dbReference type="PANTHER" id="PTHR24252">
    <property type="entry name" value="ACROSIN-RELATED"/>
    <property type="match status" value="1"/>
</dbReference>
<dbReference type="InterPro" id="IPR033116">
    <property type="entry name" value="TRYPSIN_SER"/>
</dbReference>